<dbReference type="Pfam" id="PF00561">
    <property type="entry name" value="Abhydrolase_1"/>
    <property type="match status" value="1"/>
</dbReference>
<dbReference type="RefSeq" id="WP_222963504.1">
    <property type="nucleotide sequence ID" value="NZ_JAINZZ010000019.1"/>
</dbReference>
<dbReference type="InterPro" id="IPR029058">
    <property type="entry name" value="AB_hydrolase_fold"/>
</dbReference>
<dbReference type="PANTHER" id="PTHR43798:SF33">
    <property type="entry name" value="HYDROLASE, PUTATIVE (AFU_ORTHOLOGUE AFUA_2G14860)-RELATED"/>
    <property type="match status" value="1"/>
</dbReference>
<protein>
    <submittedName>
        <fullName evidence="2">Alpha/beta hydrolase</fullName>
    </submittedName>
</protein>
<reference evidence="2 3" key="1">
    <citation type="submission" date="2021-08" db="EMBL/GenBank/DDBJ databases">
        <title>WGS of actinomycetes from Thailand.</title>
        <authorList>
            <person name="Thawai C."/>
        </authorList>
    </citation>
    <scope>NUCLEOTIDE SEQUENCE [LARGE SCALE GENOMIC DNA]</scope>
    <source>
        <strain evidence="2 3">PLK6-54</strain>
    </source>
</reference>
<dbReference type="SUPFAM" id="SSF53474">
    <property type="entry name" value="alpha/beta-Hydrolases"/>
    <property type="match status" value="1"/>
</dbReference>
<proteinExistence type="predicted"/>
<dbReference type="GO" id="GO:0016787">
    <property type="term" value="F:hydrolase activity"/>
    <property type="evidence" value="ECO:0007669"/>
    <property type="project" value="UniProtKB-KW"/>
</dbReference>
<accession>A0ABS7Q8A7</accession>
<feature type="domain" description="AB hydrolase-1" evidence="1">
    <location>
        <begin position="32"/>
        <end position="128"/>
    </location>
</feature>
<gene>
    <name evidence="2" type="ORF">K7862_17280</name>
</gene>
<keyword evidence="2" id="KW-0378">Hydrolase</keyword>
<evidence type="ECO:0000259" key="1">
    <source>
        <dbReference type="Pfam" id="PF00561"/>
    </source>
</evidence>
<organism evidence="2 3">
    <name type="scientific">Actinacidiphila acidipaludis</name>
    <dbReference type="NCBI Taxonomy" id="2873382"/>
    <lineage>
        <taxon>Bacteria</taxon>
        <taxon>Bacillati</taxon>
        <taxon>Actinomycetota</taxon>
        <taxon>Actinomycetes</taxon>
        <taxon>Kitasatosporales</taxon>
        <taxon>Streptomycetaceae</taxon>
        <taxon>Actinacidiphila</taxon>
    </lineage>
</organism>
<dbReference type="PRINTS" id="PR00111">
    <property type="entry name" value="ABHYDROLASE"/>
</dbReference>
<keyword evidence="3" id="KW-1185">Reference proteome</keyword>
<dbReference type="PANTHER" id="PTHR43798">
    <property type="entry name" value="MONOACYLGLYCEROL LIPASE"/>
    <property type="match status" value="1"/>
</dbReference>
<comment type="caution">
    <text evidence="2">The sequence shown here is derived from an EMBL/GenBank/DDBJ whole genome shotgun (WGS) entry which is preliminary data.</text>
</comment>
<sequence>MQQQREYEDTGVEVDGGRLAVRRWPGRPGAGTLLAVHGIASNGLAWTRVAGELDGVEVIAPDLRGRGLSRDVAGPASMARHADDLRAVLDHFAVERAVLAGHSMGGFVACVAARRDPLRYSRLVLVDGGLGFPVPEGADIDAVLHAVIGPAMRKLEMTFEDRAAYHAFWAGHPAFAELRGPDVEAYLDRDLTGAEPELRSACRAAAIREDAEDELRNPEVFAAIHELTVPAEMLWAERGLQDEPVGLYAPDVVAASGLEAEGVALHFVPGENHYSIVLGLSGARTVAAHVRDAVAASPVARA</sequence>
<evidence type="ECO:0000313" key="3">
    <source>
        <dbReference type="Proteomes" id="UP000778578"/>
    </source>
</evidence>
<dbReference type="InterPro" id="IPR000073">
    <property type="entry name" value="AB_hydrolase_1"/>
</dbReference>
<dbReference type="EMBL" id="JAINZZ010000019">
    <property type="protein sequence ID" value="MBY8879372.1"/>
    <property type="molecule type" value="Genomic_DNA"/>
</dbReference>
<evidence type="ECO:0000313" key="2">
    <source>
        <dbReference type="EMBL" id="MBY8879372.1"/>
    </source>
</evidence>
<dbReference type="InterPro" id="IPR050266">
    <property type="entry name" value="AB_hydrolase_sf"/>
</dbReference>
<dbReference type="Gene3D" id="3.40.50.1820">
    <property type="entry name" value="alpha/beta hydrolase"/>
    <property type="match status" value="1"/>
</dbReference>
<dbReference type="Proteomes" id="UP000778578">
    <property type="component" value="Unassembled WGS sequence"/>
</dbReference>
<name>A0ABS7Q8A7_9ACTN</name>